<dbReference type="Pfam" id="PF13673">
    <property type="entry name" value="Acetyltransf_10"/>
    <property type="match status" value="1"/>
</dbReference>
<proteinExistence type="predicted"/>
<dbReference type="InterPro" id="IPR000182">
    <property type="entry name" value="GNAT_dom"/>
</dbReference>
<dbReference type="GO" id="GO:0016747">
    <property type="term" value="F:acyltransferase activity, transferring groups other than amino-acyl groups"/>
    <property type="evidence" value="ECO:0007669"/>
    <property type="project" value="InterPro"/>
</dbReference>
<keyword evidence="3" id="KW-1185">Reference proteome</keyword>
<accession>A0A0R2FCW7</accession>
<sequence>MKVTVKKTSELTVPELLMITKERIRVFVVEQDCPYQEIDDQDDQALHVMLTVNGEFAAYTRIVEHADHVHMSFGRVLVIKRFREQHLGYQVVAATIAEIKARYPERDVKIAAQNYLKAFYESFGFKAVSDVYLEDNIPHIDMELRLSEPTSDEM</sequence>
<dbReference type="PROSITE" id="PS51186">
    <property type="entry name" value="GNAT"/>
    <property type="match status" value="1"/>
</dbReference>
<dbReference type="EMBL" id="AYZM01000035">
    <property type="protein sequence ID" value="KRN26402.1"/>
    <property type="molecule type" value="Genomic_DNA"/>
</dbReference>
<feature type="domain" description="N-acetyltransferase" evidence="1">
    <location>
        <begin position="6"/>
        <end position="147"/>
    </location>
</feature>
<dbReference type="Gene3D" id="3.40.630.30">
    <property type="match status" value="1"/>
</dbReference>
<dbReference type="InterPro" id="IPR016181">
    <property type="entry name" value="Acyl_CoA_acyltransferase"/>
</dbReference>
<evidence type="ECO:0000313" key="2">
    <source>
        <dbReference type="EMBL" id="KRN26402.1"/>
    </source>
</evidence>
<comment type="caution">
    <text evidence="2">The sequence shown here is derived from an EMBL/GenBank/DDBJ whole genome shotgun (WGS) entry which is preliminary data.</text>
</comment>
<keyword evidence="2" id="KW-0808">Transferase</keyword>
<name>A0A0R2FCW7_9LACO</name>
<evidence type="ECO:0000313" key="3">
    <source>
        <dbReference type="Proteomes" id="UP000051442"/>
    </source>
</evidence>
<dbReference type="PATRIC" id="fig|1423804.4.peg.2378"/>
<evidence type="ECO:0000259" key="1">
    <source>
        <dbReference type="PROSITE" id="PS51186"/>
    </source>
</evidence>
<dbReference type="Proteomes" id="UP000051442">
    <property type="component" value="Unassembled WGS sequence"/>
</dbReference>
<organism evidence="2 3">
    <name type="scientific">Secundilactobacillus similis DSM 23365 = JCM 2765</name>
    <dbReference type="NCBI Taxonomy" id="1423804"/>
    <lineage>
        <taxon>Bacteria</taxon>
        <taxon>Bacillati</taxon>
        <taxon>Bacillota</taxon>
        <taxon>Bacilli</taxon>
        <taxon>Lactobacillales</taxon>
        <taxon>Lactobacillaceae</taxon>
        <taxon>Secundilactobacillus</taxon>
    </lineage>
</organism>
<dbReference type="SUPFAM" id="SSF55729">
    <property type="entry name" value="Acyl-CoA N-acyltransferases (Nat)"/>
    <property type="match status" value="1"/>
</dbReference>
<reference evidence="2 3" key="1">
    <citation type="journal article" date="2015" name="Genome Announc.">
        <title>Expanding the biotechnology potential of lactobacilli through comparative genomics of 213 strains and associated genera.</title>
        <authorList>
            <person name="Sun Z."/>
            <person name="Harris H.M."/>
            <person name="McCann A."/>
            <person name="Guo C."/>
            <person name="Argimon S."/>
            <person name="Zhang W."/>
            <person name="Yang X."/>
            <person name="Jeffery I.B."/>
            <person name="Cooney J.C."/>
            <person name="Kagawa T.F."/>
            <person name="Liu W."/>
            <person name="Song Y."/>
            <person name="Salvetti E."/>
            <person name="Wrobel A."/>
            <person name="Rasinkangas P."/>
            <person name="Parkhill J."/>
            <person name="Rea M.C."/>
            <person name="O'Sullivan O."/>
            <person name="Ritari J."/>
            <person name="Douillard F.P."/>
            <person name="Paul Ross R."/>
            <person name="Yang R."/>
            <person name="Briner A.E."/>
            <person name="Felis G.E."/>
            <person name="de Vos W.M."/>
            <person name="Barrangou R."/>
            <person name="Klaenhammer T.R."/>
            <person name="Caufield P.W."/>
            <person name="Cui Y."/>
            <person name="Zhang H."/>
            <person name="O'Toole P.W."/>
        </authorList>
    </citation>
    <scope>NUCLEOTIDE SEQUENCE [LARGE SCALE GENOMIC DNA]</scope>
    <source>
        <strain evidence="2 3">DSM 23365</strain>
    </source>
</reference>
<dbReference type="AlphaFoldDB" id="A0A0R2FCW7"/>
<dbReference type="STRING" id="1423804.FD14_GL002192"/>
<gene>
    <name evidence="2" type="ORF">FD14_GL002192</name>
</gene>
<protein>
    <submittedName>
        <fullName evidence="2">Acetyltransferase</fullName>
    </submittedName>
</protein>